<name>A0A6V7TPQ0_MELEN</name>
<dbReference type="AlphaFoldDB" id="A0A6V7TPQ0"/>
<dbReference type="OrthoDB" id="10253982at2759"/>
<dbReference type="PANTHER" id="PTHR12121:SF34">
    <property type="entry name" value="PROTEIN ANGEL"/>
    <property type="match status" value="1"/>
</dbReference>
<feature type="transmembrane region" description="Helical" evidence="2">
    <location>
        <begin position="636"/>
        <end position="658"/>
    </location>
</feature>
<sequence>MVKITKTTKESKQQQRVINKNLQKDKLSPEKIIQKQRLLELSFGKLNAELAKKDSDLLNSYGTKKNIFMDILKIPPVIDLGTVDDNISNKTGANNVSLPRLPTKSQIKTKQELLKESLLSRHGHGVVLLNSPSNTEEEEEGDITLIEENTPSNKKLKQKISKGGKVEKKKKIMPTSVKSSTSNLQSSPIISTSVNFSASQGTIANTSIFSDIDLREETGIIKLNKNELFYNLNIFLKILSRQSKQKTVAQIKEQLCHSCVTNIENASVERVQSDLDLRQKLPQVSLPSTSKNSENRRLSYTREEILSIRPPKQENSVEELSLDHKTFASRIRYEHRSSKIDLSKNYKLVGLRYYQQILGKEIFPNTNKFLRIPLSVVSFNVLCQHYVNVMSHLYQHLRGAKSAHKLWNSRKQKLELEFDRIDADIFCLQEVQDVHYEEFYLPYFTSRGFQGLFTRKTGGLQTPDGCAIFWRQSKITLLYINQVSFNLFIPPTMNSPNIGQVAIFGLNDCLYNSSAFCISNTHIFFQMKKGAIKLAQIAYLLGHMKKAETEFVASMKLQKDPIRKYNFVGHILCGDFNIEPTSPLHRFLMEQKADLRAMFSSTMALRPTSNTIPSTPPSSTSIPLALMKLTKNCELLIQRILLILNYLLLNKTLVTFYLTTFRLLQSMNILMLLESQKFPVIIWKNLPQILFCIQFQRILNNLGLHKMFVFYFYYNLHGVLGVVRIGRFMSFSLM</sequence>
<keyword evidence="2" id="KW-0472">Membrane</keyword>
<proteinExistence type="predicted"/>
<dbReference type="InterPro" id="IPR036691">
    <property type="entry name" value="Endo/exonu/phosph_ase_sf"/>
</dbReference>
<reference evidence="4 5" key="1">
    <citation type="submission" date="2020-08" db="EMBL/GenBank/DDBJ databases">
        <authorList>
            <person name="Koutsovoulos G."/>
            <person name="Danchin GJ E."/>
        </authorList>
    </citation>
    <scope>NUCLEOTIDE SEQUENCE [LARGE SCALE GENOMIC DNA]</scope>
</reference>
<evidence type="ECO:0000313" key="4">
    <source>
        <dbReference type="EMBL" id="CAD2126418.1"/>
    </source>
</evidence>
<dbReference type="SUPFAM" id="SSF56219">
    <property type="entry name" value="DNase I-like"/>
    <property type="match status" value="1"/>
</dbReference>
<accession>A0A6V7TPQ0</accession>
<dbReference type="Pfam" id="PF03372">
    <property type="entry name" value="Exo_endo_phos"/>
    <property type="match status" value="1"/>
</dbReference>
<dbReference type="Proteomes" id="UP000580250">
    <property type="component" value="Unassembled WGS sequence"/>
</dbReference>
<dbReference type="InterPro" id="IPR005135">
    <property type="entry name" value="Endo/exonuclease/phosphatase"/>
</dbReference>
<feature type="domain" description="Endonuclease/exonuclease/phosphatase" evidence="3">
    <location>
        <begin position="378"/>
        <end position="614"/>
    </location>
</feature>
<organism evidence="4 5">
    <name type="scientific">Meloidogyne enterolobii</name>
    <name type="common">Root-knot nematode worm</name>
    <name type="synonym">Meloidogyne mayaguensis</name>
    <dbReference type="NCBI Taxonomy" id="390850"/>
    <lineage>
        <taxon>Eukaryota</taxon>
        <taxon>Metazoa</taxon>
        <taxon>Ecdysozoa</taxon>
        <taxon>Nematoda</taxon>
        <taxon>Chromadorea</taxon>
        <taxon>Rhabditida</taxon>
        <taxon>Tylenchina</taxon>
        <taxon>Tylenchomorpha</taxon>
        <taxon>Tylenchoidea</taxon>
        <taxon>Meloidogynidae</taxon>
        <taxon>Meloidogyninae</taxon>
        <taxon>Meloidogyne</taxon>
    </lineage>
</organism>
<comment type="caution">
    <text evidence="4">The sequence shown here is derived from an EMBL/GenBank/DDBJ whole genome shotgun (WGS) entry which is preliminary data.</text>
</comment>
<protein>
    <recommendedName>
        <fullName evidence="3">Endonuclease/exonuclease/phosphatase domain-containing protein</fullName>
    </recommendedName>
</protein>
<feature type="transmembrane region" description="Helical" evidence="2">
    <location>
        <begin position="708"/>
        <end position="726"/>
    </location>
</feature>
<feature type="region of interest" description="Disordered" evidence="1">
    <location>
        <begin position="154"/>
        <end position="184"/>
    </location>
</feature>
<dbReference type="GO" id="GO:0000175">
    <property type="term" value="F:3'-5'-RNA exonuclease activity"/>
    <property type="evidence" value="ECO:0007669"/>
    <property type="project" value="TreeGrafter"/>
</dbReference>
<dbReference type="PANTHER" id="PTHR12121">
    <property type="entry name" value="CARBON CATABOLITE REPRESSOR PROTEIN 4"/>
    <property type="match status" value="1"/>
</dbReference>
<evidence type="ECO:0000256" key="1">
    <source>
        <dbReference type="SAM" id="MobiDB-lite"/>
    </source>
</evidence>
<keyword evidence="2" id="KW-1133">Transmembrane helix</keyword>
<dbReference type="EMBL" id="CAJEWN010000005">
    <property type="protein sequence ID" value="CAD2126418.1"/>
    <property type="molecule type" value="Genomic_DNA"/>
</dbReference>
<gene>
    <name evidence="4" type="ORF">MENT_LOCUS1492</name>
</gene>
<dbReference type="InterPro" id="IPR050410">
    <property type="entry name" value="CCR4/nocturin_mRNA_transcr"/>
</dbReference>
<keyword evidence="2" id="KW-0812">Transmembrane</keyword>
<evidence type="ECO:0000256" key="2">
    <source>
        <dbReference type="SAM" id="Phobius"/>
    </source>
</evidence>
<evidence type="ECO:0000259" key="3">
    <source>
        <dbReference type="Pfam" id="PF03372"/>
    </source>
</evidence>
<evidence type="ECO:0000313" key="5">
    <source>
        <dbReference type="Proteomes" id="UP000580250"/>
    </source>
</evidence>
<feature type="compositionally biased region" description="Basic residues" evidence="1">
    <location>
        <begin position="154"/>
        <end position="172"/>
    </location>
</feature>
<dbReference type="Gene3D" id="3.60.10.10">
    <property type="entry name" value="Endonuclease/exonuclease/phosphatase"/>
    <property type="match status" value="1"/>
</dbReference>